<dbReference type="Gene3D" id="3.40.50.790">
    <property type="match status" value="1"/>
</dbReference>
<dbReference type="InterPro" id="IPR050257">
    <property type="entry name" value="eL8/uL1-like"/>
</dbReference>
<dbReference type="InterPro" id="IPR028364">
    <property type="entry name" value="Ribosomal_uL1/biogenesis"/>
</dbReference>
<feature type="compositionally biased region" description="Acidic residues" evidence="1">
    <location>
        <begin position="366"/>
        <end position="377"/>
    </location>
</feature>
<feature type="region of interest" description="Disordered" evidence="1">
    <location>
        <begin position="349"/>
        <end position="416"/>
    </location>
</feature>
<dbReference type="FunFam" id="3.40.50.790:FF:000012">
    <property type="entry name" value="Ribosomal protein L1p/L10e family"/>
    <property type="match status" value="1"/>
</dbReference>
<proteinExistence type="predicted"/>
<feature type="compositionally biased region" description="Pro residues" evidence="1">
    <location>
        <begin position="13"/>
        <end position="22"/>
    </location>
</feature>
<keyword evidence="3" id="KW-1185">Reference proteome</keyword>
<dbReference type="InterPro" id="IPR016095">
    <property type="entry name" value="Ribosomal_uL1_3-a/b-sand"/>
</dbReference>
<comment type="caution">
    <text evidence="2">The sequence shown here is derived from an EMBL/GenBank/DDBJ whole genome shotgun (WGS) entry which is preliminary data.</text>
</comment>
<evidence type="ECO:0000313" key="3">
    <source>
        <dbReference type="Proteomes" id="UP001180020"/>
    </source>
</evidence>
<dbReference type="EMBL" id="JAUJYO010000017">
    <property type="protein sequence ID" value="KAK1292860.1"/>
    <property type="molecule type" value="Genomic_DNA"/>
</dbReference>
<reference evidence="2" key="1">
    <citation type="journal article" date="2023" name="Nat. Commun.">
        <title>Diploid and tetraploid genomes of Acorus and the evolution of monocots.</title>
        <authorList>
            <person name="Ma L."/>
            <person name="Liu K.W."/>
            <person name="Li Z."/>
            <person name="Hsiao Y.Y."/>
            <person name="Qi Y."/>
            <person name="Fu T."/>
            <person name="Tang G.D."/>
            <person name="Zhang D."/>
            <person name="Sun W.H."/>
            <person name="Liu D.K."/>
            <person name="Li Y."/>
            <person name="Chen G.Z."/>
            <person name="Liu X.D."/>
            <person name="Liao X.Y."/>
            <person name="Jiang Y.T."/>
            <person name="Yu X."/>
            <person name="Hao Y."/>
            <person name="Huang J."/>
            <person name="Zhao X.W."/>
            <person name="Ke S."/>
            <person name="Chen Y.Y."/>
            <person name="Wu W.L."/>
            <person name="Hsu J.L."/>
            <person name="Lin Y.F."/>
            <person name="Huang M.D."/>
            <person name="Li C.Y."/>
            <person name="Huang L."/>
            <person name="Wang Z.W."/>
            <person name="Zhao X."/>
            <person name="Zhong W.Y."/>
            <person name="Peng D.H."/>
            <person name="Ahmad S."/>
            <person name="Lan S."/>
            <person name="Zhang J.S."/>
            <person name="Tsai W.C."/>
            <person name="Van de Peer Y."/>
            <person name="Liu Z.J."/>
        </authorList>
    </citation>
    <scope>NUCLEOTIDE SEQUENCE</scope>
    <source>
        <strain evidence="2">CP</strain>
    </source>
</reference>
<dbReference type="AlphaFoldDB" id="A0AAV9CVF0"/>
<name>A0AAV9CVF0_ACOCL</name>
<accession>A0AAV9CVF0</accession>
<reference evidence="2" key="2">
    <citation type="submission" date="2023-06" db="EMBL/GenBank/DDBJ databases">
        <authorList>
            <person name="Ma L."/>
            <person name="Liu K.-W."/>
            <person name="Li Z."/>
            <person name="Hsiao Y.-Y."/>
            <person name="Qi Y."/>
            <person name="Fu T."/>
            <person name="Tang G."/>
            <person name="Zhang D."/>
            <person name="Sun W.-H."/>
            <person name="Liu D.-K."/>
            <person name="Li Y."/>
            <person name="Chen G.-Z."/>
            <person name="Liu X.-D."/>
            <person name="Liao X.-Y."/>
            <person name="Jiang Y.-T."/>
            <person name="Yu X."/>
            <person name="Hao Y."/>
            <person name="Huang J."/>
            <person name="Zhao X.-W."/>
            <person name="Ke S."/>
            <person name="Chen Y.-Y."/>
            <person name="Wu W.-L."/>
            <person name="Hsu J.-L."/>
            <person name="Lin Y.-F."/>
            <person name="Huang M.-D."/>
            <person name="Li C.-Y."/>
            <person name="Huang L."/>
            <person name="Wang Z.-W."/>
            <person name="Zhao X."/>
            <person name="Zhong W.-Y."/>
            <person name="Peng D.-H."/>
            <person name="Ahmad S."/>
            <person name="Lan S."/>
            <person name="Zhang J.-S."/>
            <person name="Tsai W.-C."/>
            <person name="Van De Peer Y."/>
            <person name="Liu Z.-J."/>
        </authorList>
    </citation>
    <scope>NUCLEOTIDE SEQUENCE</scope>
    <source>
        <strain evidence="2">CP</strain>
        <tissue evidence="2">Leaves</tissue>
    </source>
</reference>
<dbReference type="CDD" id="cd00403">
    <property type="entry name" value="Ribosomal_L1"/>
    <property type="match status" value="1"/>
</dbReference>
<evidence type="ECO:0000256" key="1">
    <source>
        <dbReference type="SAM" id="MobiDB-lite"/>
    </source>
</evidence>
<dbReference type="SUPFAM" id="SSF56808">
    <property type="entry name" value="Ribosomal protein L1"/>
    <property type="match status" value="1"/>
</dbReference>
<evidence type="ECO:0008006" key="4">
    <source>
        <dbReference type="Google" id="ProtNLM"/>
    </source>
</evidence>
<dbReference type="PANTHER" id="PTHR23105">
    <property type="entry name" value="RIBOSOMAL PROTEIN L7AE FAMILY MEMBER"/>
    <property type="match status" value="1"/>
</dbReference>
<protein>
    <recommendedName>
        <fullName evidence="4">Ribosomal protein L1</fullName>
    </recommendedName>
</protein>
<dbReference type="Proteomes" id="UP001180020">
    <property type="component" value="Unassembled WGS sequence"/>
</dbReference>
<organism evidence="2 3">
    <name type="scientific">Acorus calamus</name>
    <name type="common">Sweet flag</name>
    <dbReference type="NCBI Taxonomy" id="4465"/>
    <lineage>
        <taxon>Eukaryota</taxon>
        <taxon>Viridiplantae</taxon>
        <taxon>Streptophyta</taxon>
        <taxon>Embryophyta</taxon>
        <taxon>Tracheophyta</taxon>
        <taxon>Spermatophyta</taxon>
        <taxon>Magnoliopsida</taxon>
        <taxon>Liliopsida</taxon>
        <taxon>Acoraceae</taxon>
        <taxon>Acorus</taxon>
    </lineage>
</organism>
<sequence length="416" mass="46826">MAAATAISNTQTAPPPALPPPSSSRLSPDTVGRAVDALLKWNRSRLKNQKAQLFEHDDLLNLVITLKKIPTKARTNPFRVPLPHPVHPFDGSDEICLIVDDRPRKKTGGGVSDPPSAKRKIEADGIPVSKVLKLSKLRTDYKPFEARRKLCDSYDLFLADRRIVHLLPRLLGKAFFKKKKIPVPVDLSRKDWMERIKHCCVSALLYLRTGTCCSLKIGRTSQSREEIVENVIAAAEGAVPLVPKKWGNVRSLHLKMRESLALPIYQTVPEMGFMIDGIQIDNEIEAIEGGEAEEGEREVVVSEEKKKKKRGRIHEVQYMDVVGEARLDSEEDGSVGDLEGNELKVKALKSSVKKKKKKKKKKKEEQEEEHGFEEENEAVEKAPRKRKSEKAKKSEKEAKVKSSKKSKKILNPVYDE</sequence>
<evidence type="ECO:0000313" key="2">
    <source>
        <dbReference type="EMBL" id="KAK1292860.1"/>
    </source>
</evidence>
<dbReference type="GO" id="GO:0003723">
    <property type="term" value="F:RNA binding"/>
    <property type="evidence" value="ECO:0007669"/>
    <property type="project" value="InterPro"/>
</dbReference>
<feature type="region of interest" description="Disordered" evidence="1">
    <location>
        <begin position="1"/>
        <end position="29"/>
    </location>
</feature>
<gene>
    <name evidence="2" type="ORF">QJS10_CPB17g01837</name>
</gene>
<feature type="compositionally biased region" description="Basic residues" evidence="1">
    <location>
        <begin position="351"/>
        <end position="362"/>
    </location>
</feature>
<feature type="compositionally biased region" description="Polar residues" evidence="1">
    <location>
        <begin position="1"/>
        <end position="12"/>
    </location>
</feature>
<dbReference type="Pfam" id="PF00687">
    <property type="entry name" value="Ribosomal_L1"/>
    <property type="match status" value="1"/>
</dbReference>
<dbReference type="InterPro" id="IPR023674">
    <property type="entry name" value="Ribosomal_uL1-like"/>
</dbReference>
<feature type="compositionally biased region" description="Basic and acidic residues" evidence="1">
    <location>
        <begin position="391"/>
        <end position="400"/>
    </location>
</feature>